<dbReference type="Proteomes" id="UP000504637">
    <property type="component" value="Unplaced"/>
</dbReference>
<sequence length="560" mass="63045">MGHRPRYRKLDAWKAYLDRDLEYGINLLHSGEWTVNGVVKDGFSFLDARVGSERCQETALLVLILRQKVIDFLEEEGLDEEFDELITQYRVKHASDKDWTAIFVTEDVRVENAVEYEAIKQAIIDRIGSKWAMFLGLARTLTSFSVLTDMEAGMPVRYRRKNDVFVETSKEHRTANMDEYHDIEFAMRKEFTAVSFDLIEEVADTVLGEKALPFGDKPRRCSTIIEQAREIFHFSMANKINPGHKEYPIKIGSFSASTIILLFACYHFNIPIVECMPRLKYEASSRAACDEPTSASIKYEVTAAPVLTFVRNEAKRGYKAVSATDEDSKKKPAWKLGGFSMYNMKQAGDLLSSPYDREFIAALMKYDVSHRLAIFGFCHNEYPAATEDGGVNLVSLMKEVCGGSRSVENVTLESLGSCLSLDVNDQAGTASFMSLATAITSLARKHNLHDTFLAHQRDPATRSAYLMQHKSIPYTYNHIEVSTAAREEAKWAKLVKKFQSTAEPIYANLFTIGNVAYSIADQKEADRLMQLNNDTQKASSGCGQKGDKKGGKKDQKDQKG</sequence>
<keyword evidence="2" id="KW-1185">Reference proteome</keyword>
<organism evidence="3">
    <name type="scientific">Dissoconium aciculare CBS 342.82</name>
    <dbReference type="NCBI Taxonomy" id="1314786"/>
    <lineage>
        <taxon>Eukaryota</taxon>
        <taxon>Fungi</taxon>
        <taxon>Dikarya</taxon>
        <taxon>Ascomycota</taxon>
        <taxon>Pezizomycotina</taxon>
        <taxon>Dothideomycetes</taxon>
        <taxon>Dothideomycetidae</taxon>
        <taxon>Mycosphaerellales</taxon>
        <taxon>Dissoconiaceae</taxon>
        <taxon>Dissoconium</taxon>
    </lineage>
</organism>
<protein>
    <submittedName>
        <fullName evidence="3">Uncharacterized protein</fullName>
    </submittedName>
</protein>
<name>A0A6J3M8S5_9PEZI</name>
<feature type="region of interest" description="Disordered" evidence="1">
    <location>
        <begin position="530"/>
        <end position="560"/>
    </location>
</feature>
<evidence type="ECO:0000313" key="3">
    <source>
        <dbReference type="RefSeq" id="XP_033461436.1"/>
    </source>
</evidence>
<accession>A0A6J3M8S5</accession>
<gene>
    <name evidence="3" type="ORF">K489DRAFT_354335</name>
</gene>
<feature type="non-terminal residue" evidence="3">
    <location>
        <position position="560"/>
    </location>
</feature>
<reference evidence="3" key="1">
    <citation type="submission" date="2020-01" db="EMBL/GenBank/DDBJ databases">
        <authorList>
            <consortium name="DOE Joint Genome Institute"/>
            <person name="Haridas S."/>
            <person name="Albert R."/>
            <person name="Binder M."/>
            <person name="Bloem J."/>
            <person name="Labutti K."/>
            <person name="Salamov A."/>
            <person name="Andreopoulos B."/>
            <person name="Baker S.E."/>
            <person name="Barry K."/>
            <person name="Bills G."/>
            <person name="Bluhm B.H."/>
            <person name="Cannon C."/>
            <person name="Castanera R."/>
            <person name="Culley D.E."/>
            <person name="Daum C."/>
            <person name="Ezra D."/>
            <person name="Gonzalez J.B."/>
            <person name="Henrissat B."/>
            <person name="Kuo A."/>
            <person name="Liang C."/>
            <person name="Lipzen A."/>
            <person name="Lutzoni F."/>
            <person name="Magnuson J."/>
            <person name="Mondo S."/>
            <person name="Nolan M."/>
            <person name="Ohm R."/>
            <person name="Pangilinan J."/>
            <person name="Park H.-J."/>
            <person name="Ramirez L."/>
            <person name="Alfaro M."/>
            <person name="Sun H."/>
            <person name="Tritt A."/>
            <person name="Yoshinaga Y."/>
            <person name="Zwiers L.-H."/>
            <person name="Turgeon B.G."/>
            <person name="Goodwin S.B."/>
            <person name="Spatafora J.W."/>
            <person name="Crous P.W."/>
            <person name="Grigoriev I.V."/>
        </authorList>
    </citation>
    <scope>NUCLEOTIDE SEQUENCE</scope>
    <source>
        <strain evidence="3">CBS 342.82</strain>
    </source>
</reference>
<feature type="compositionally biased region" description="Polar residues" evidence="1">
    <location>
        <begin position="530"/>
        <end position="542"/>
    </location>
</feature>
<evidence type="ECO:0000313" key="2">
    <source>
        <dbReference type="Proteomes" id="UP000504637"/>
    </source>
</evidence>
<dbReference type="AlphaFoldDB" id="A0A6J3M8S5"/>
<dbReference type="RefSeq" id="XP_033461436.1">
    <property type="nucleotide sequence ID" value="XM_033602499.1"/>
</dbReference>
<dbReference type="GeneID" id="54360299"/>
<proteinExistence type="predicted"/>
<reference evidence="3" key="3">
    <citation type="submission" date="2025-08" db="UniProtKB">
        <authorList>
            <consortium name="RefSeq"/>
        </authorList>
    </citation>
    <scope>IDENTIFICATION</scope>
    <source>
        <strain evidence="3">CBS 342.82</strain>
    </source>
</reference>
<reference evidence="3" key="2">
    <citation type="submission" date="2020-04" db="EMBL/GenBank/DDBJ databases">
        <authorList>
            <consortium name="NCBI Genome Project"/>
        </authorList>
    </citation>
    <scope>NUCLEOTIDE SEQUENCE</scope>
    <source>
        <strain evidence="3">CBS 342.82</strain>
    </source>
</reference>
<feature type="compositionally biased region" description="Basic and acidic residues" evidence="1">
    <location>
        <begin position="545"/>
        <end position="560"/>
    </location>
</feature>
<evidence type="ECO:0000256" key="1">
    <source>
        <dbReference type="SAM" id="MobiDB-lite"/>
    </source>
</evidence>
<dbReference type="OrthoDB" id="5079877at2759"/>